<feature type="domain" description="NLPC/P60 N-terminal" evidence="7">
    <location>
        <begin position="9"/>
        <end position="119"/>
    </location>
</feature>
<dbReference type="SUPFAM" id="SSF54001">
    <property type="entry name" value="Cysteine proteinases"/>
    <property type="match status" value="1"/>
</dbReference>
<feature type="domain" description="SH3b1" evidence="8">
    <location>
        <begin position="145"/>
        <end position="189"/>
    </location>
</feature>
<dbReference type="RefSeq" id="WP_115012407.1">
    <property type="nucleotide sequence ID" value="NZ_UGHV01000003.1"/>
</dbReference>
<evidence type="ECO:0000259" key="6">
    <source>
        <dbReference type="Pfam" id="PF00877"/>
    </source>
</evidence>
<keyword evidence="4" id="KW-0788">Thiol protease</keyword>
<keyword evidence="5" id="KW-0732">Signal</keyword>
<dbReference type="Proteomes" id="UP000254841">
    <property type="component" value="Unassembled WGS sequence"/>
</dbReference>
<evidence type="ECO:0000313" key="11">
    <source>
        <dbReference type="Proteomes" id="UP000254841"/>
    </source>
</evidence>
<comment type="similarity">
    <text evidence="1">Belongs to the peptidase C40 family.</text>
</comment>
<feature type="domain" description="NlpC/P60" evidence="6">
    <location>
        <begin position="292"/>
        <end position="396"/>
    </location>
</feature>
<sequence length="441" mass="49737">MARIHFLILCVLASLMLGCAKKQVTTIAKDVSAYPQDARFYVLPSNDSVSKHPSNAKAIKEAYLQAHFSPWSAKPNPDVKSVFWVQGSLRSKPGFGENRLPNTKEFTQSILESMDIARYPSVAQKAIITQATNVRVVPSEKMRFDTEDDFPFDQWQNSWIFAGTPVLITHYDTTKRWAHIESGFVAGWILVNSVGLIDEKQIARLKKSSYILPERDNIPLYHKGKFLANARVGQILPVVKSLKERDIVLVPMRDMQGKAQLVESSIAARDIASFPRDFSQARSADLINTMLGDKYGWGGYLASRDCSAFIRDIFANYGLYLPRNSLAQAQVKKSMQDLSHLSRKQKERYIIEHGVPFGSVLYLKGHIMLYIGEYEGRAMVAHSAWSVKTSTLFRRYKNMLGGVVITSLYAGKEHNGAFSKKLLIDRVTGITNFYDLLENPQ</sequence>
<evidence type="ECO:0000256" key="1">
    <source>
        <dbReference type="ARBA" id="ARBA00007074"/>
    </source>
</evidence>
<dbReference type="InterPro" id="IPR039439">
    <property type="entry name" value="SH3b1_dom"/>
</dbReference>
<evidence type="ECO:0000256" key="2">
    <source>
        <dbReference type="ARBA" id="ARBA00022670"/>
    </source>
</evidence>
<dbReference type="PROSITE" id="PS51257">
    <property type="entry name" value="PROKAR_LIPOPROTEIN"/>
    <property type="match status" value="1"/>
</dbReference>
<dbReference type="InterPro" id="IPR027017">
    <property type="entry name" value="P60_peptidase_YkfC"/>
</dbReference>
<keyword evidence="2" id="KW-0645">Protease</keyword>
<dbReference type="InterPro" id="IPR026864">
    <property type="entry name" value="SH3b2-type_SH3"/>
</dbReference>
<dbReference type="OrthoDB" id="9799970at2"/>
<organism evidence="10 11">
    <name type="scientific">Helicobacter canis</name>
    <dbReference type="NCBI Taxonomy" id="29419"/>
    <lineage>
        <taxon>Bacteria</taxon>
        <taxon>Pseudomonadati</taxon>
        <taxon>Campylobacterota</taxon>
        <taxon>Epsilonproteobacteria</taxon>
        <taxon>Campylobacterales</taxon>
        <taxon>Helicobacteraceae</taxon>
        <taxon>Helicobacter</taxon>
    </lineage>
</organism>
<feature type="chain" id="PRO_5016962571" evidence="5">
    <location>
        <begin position="23"/>
        <end position="441"/>
    </location>
</feature>
<evidence type="ECO:0000259" key="7">
    <source>
        <dbReference type="Pfam" id="PF12912"/>
    </source>
</evidence>
<dbReference type="Pfam" id="PF00877">
    <property type="entry name" value="NLPC_P60"/>
    <property type="match status" value="1"/>
</dbReference>
<dbReference type="Gene3D" id="3.90.1720.10">
    <property type="entry name" value="endopeptidase domain like (from Nostoc punctiforme)"/>
    <property type="match status" value="1"/>
</dbReference>
<evidence type="ECO:0000256" key="4">
    <source>
        <dbReference type="ARBA" id="ARBA00022807"/>
    </source>
</evidence>
<name>A0A377JLI0_9HELI</name>
<evidence type="ECO:0000256" key="3">
    <source>
        <dbReference type="ARBA" id="ARBA00022801"/>
    </source>
</evidence>
<evidence type="ECO:0000313" key="10">
    <source>
        <dbReference type="EMBL" id="STP06427.1"/>
    </source>
</evidence>
<dbReference type="Pfam" id="PF12914">
    <property type="entry name" value="SH3_7"/>
    <property type="match status" value="1"/>
</dbReference>
<feature type="signal peptide" evidence="5">
    <location>
        <begin position="1"/>
        <end position="22"/>
    </location>
</feature>
<feature type="domain" description="SH3b2-type SH3" evidence="9">
    <location>
        <begin position="198"/>
        <end position="241"/>
    </location>
</feature>
<proteinExistence type="inferred from homology"/>
<dbReference type="GO" id="GO:0008234">
    <property type="term" value="F:cysteine-type peptidase activity"/>
    <property type="evidence" value="ECO:0007669"/>
    <property type="project" value="UniProtKB-KW"/>
</dbReference>
<dbReference type="Pfam" id="PF12913">
    <property type="entry name" value="SH3_6"/>
    <property type="match status" value="1"/>
</dbReference>
<keyword evidence="3 10" id="KW-0378">Hydrolase</keyword>
<dbReference type="PIRSF" id="PIRSF019015">
    <property type="entry name" value="P60_peptidase_YkfC"/>
    <property type="match status" value="1"/>
</dbReference>
<dbReference type="InterPro" id="IPR025606">
    <property type="entry name" value="NLPC/P60_N_dom"/>
</dbReference>
<evidence type="ECO:0000259" key="9">
    <source>
        <dbReference type="Pfam" id="PF12914"/>
    </source>
</evidence>
<gene>
    <name evidence="10" type="ORF">NCTC12410_01966</name>
</gene>
<reference evidence="10 11" key="1">
    <citation type="submission" date="2018-06" db="EMBL/GenBank/DDBJ databases">
        <authorList>
            <consortium name="Pathogen Informatics"/>
            <person name="Doyle S."/>
        </authorList>
    </citation>
    <scope>NUCLEOTIDE SEQUENCE [LARGE SCALE GENOMIC DNA]</scope>
    <source>
        <strain evidence="10 11">NCTC12410</strain>
    </source>
</reference>
<accession>A0A377JLI0</accession>
<evidence type="ECO:0000259" key="8">
    <source>
        <dbReference type="Pfam" id="PF12913"/>
    </source>
</evidence>
<dbReference type="EMBL" id="UGHV01000003">
    <property type="protein sequence ID" value="STP06427.1"/>
    <property type="molecule type" value="Genomic_DNA"/>
</dbReference>
<evidence type="ECO:0000256" key="5">
    <source>
        <dbReference type="SAM" id="SignalP"/>
    </source>
</evidence>
<dbReference type="InterPro" id="IPR000064">
    <property type="entry name" value="NLP_P60_dom"/>
</dbReference>
<dbReference type="AlphaFoldDB" id="A0A377JLI0"/>
<dbReference type="Pfam" id="PF12912">
    <property type="entry name" value="N_NLPC_P60"/>
    <property type="match status" value="1"/>
</dbReference>
<dbReference type="InterPro" id="IPR038765">
    <property type="entry name" value="Papain-like_cys_pep_sf"/>
</dbReference>
<protein>
    <submittedName>
        <fullName evidence="10">Putative cell wall-associated hydrolase</fullName>
    </submittedName>
</protein>
<dbReference type="GO" id="GO:0006508">
    <property type="term" value="P:proteolysis"/>
    <property type="evidence" value="ECO:0007669"/>
    <property type="project" value="UniProtKB-KW"/>
</dbReference>